<evidence type="ECO:0000259" key="1">
    <source>
        <dbReference type="Pfam" id="PF02720"/>
    </source>
</evidence>
<dbReference type="Proteomes" id="UP000198649">
    <property type="component" value="Unassembled WGS sequence"/>
</dbReference>
<evidence type="ECO:0000313" key="2">
    <source>
        <dbReference type="EMBL" id="SFI16712.1"/>
    </source>
</evidence>
<keyword evidence="3" id="KW-1185">Reference proteome</keyword>
<protein>
    <recommendedName>
        <fullName evidence="1">DUF222 domain-containing protein</fullName>
    </recommendedName>
</protein>
<organism evidence="2 3">
    <name type="scientific">Nocardioides psychrotolerans</name>
    <dbReference type="NCBI Taxonomy" id="1005945"/>
    <lineage>
        <taxon>Bacteria</taxon>
        <taxon>Bacillati</taxon>
        <taxon>Actinomycetota</taxon>
        <taxon>Actinomycetes</taxon>
        <taxon>Propionibacteriales</taxon>
        <taxon>Nocardioidaceae</taxon>
        <taxon>Nocardioides</taxon>
    </lineage>
</organism>
<dbReference type="InterPro" id="IPR003870">
    <property type="entry name" value="DUF222"/>
</dbReference>
<dbReference type="AlphaFoldDB" id="A0A1I3G092"/>
<dbReference type="STRING" id="1005945.SAMN05216561_105234"/>
<dbReference type="InterPro" id="IPR003615">
    <property type="entry name" value="HNH_nuc"/>
</dbReference>
<name>A0A1I3G092_9ACTN</name>
<dbReference type="EMBL" id="FOQG01000005">
    <property type="protein sequence ID" value="SFI16712.1"/>
    <property type="molecule type" value="Genomic_DNA"/>
</dbReference>
<feature type="domain" description="DUF222" evidence="1">
    <location>
        <begin position="59"/>
        <end position="342"/>
    </location>
</feature>
<accession>A0A1I3G092</accession>
<dbReference type="CDD" id="cd00085">
    <property type="entry name" value="HNHc"/>
    <property type="match status" value="1"/>
</dbReference>
<dbReference type="Pfam" id="PF02720">
    <property type="entry name" value="DUF222"/>
    <property type="match status" value="1"/>
</dbReference>
<proteinExistence type="predicted"/>
<dbReference type="OrthoDB" id="3634417at2"/>
<evidence type="ECO:0000313" key="3">
    <source>
        <dbReference type="Proteomes" id="UP000198649"/>
    </source>
</evidence>
<gene>
    <name evidence="2" type="ORF">SAMN05216561_105234</name>
</gene>
<dbReference type="RefSeq" id="WP_091112035.1">
    <property type="nucleotide sequence ID" value="NZ_BKAF01000006.1"/>
</dbReference>
<reference evidence="2 3" key="1">
    <citation type="submission" date="2016-10" db="EMBL/GenBank/DDBJ databases">
        <authorList>
            <person name="de Groot N.N."/>
        </authorList>
    </citation>
    <scope>NUCLEOTIDE SEQUENCE [LARGE SCALE GENOMIC DNA]</scope>
    <source>
        <strain evidence="2 3">CGMCC 1.11156</strain>
    </source>
</reference>
<sequence length="436" mass="47617">MSNATLQQHPVLAAMQAVERALEETAEVEPLYMATDDKAEALLALSSLVDRLEELQMRVLAAAGDVAARDGARDPAAWLAHHGRRDRGECRRLLHLARALATRPRTQGALRDGLINLAQAEVVARAVEALPGAVDQEVRAQAEELLVTEAATFGPQALRVMGRRVLSVVAPEVAEELERRLLEQEEKRAARRSSLTTRRNGDGTTDIHIRVADRHAQRLLTYLQALTAPRAEGERSPDDRRAPQQRLGEAFGTFLEAADPARMPLHGGDATTVLVNIDLTTLRGQLGVALVGDEPISAGEARRLACTAGIIPVVLGGQGQVLDLGRARWLFSPAQRKALAVRQPTCRGEGCDIPAAWCEAHHGGTPWSRGGRTDLADGVLLCSYHHHRAHDHRYRSDRLADGRVRFHLQTWTGTQSTTEVHKLAPPAEVDQNKNVF</sequence>